<evidence type="ECO:0000259" key="17">
    <source>
        <dbReference type="PROSITE" id="PS50027"/>
    </source>
</evidence>
<comment type="caution">
    <text evidence="14">Lacks conserved residue(s) required for the propagation of feature annotation.</text>
</comment>
<dbReference type="SMART" id="SM00034">
    <property type="entry name" value="CLECT"/>
    <property type="match status" value="1"/>
</dbReference>
<dbReference type="PROSITE" id="PS01180">
    <property type="entry name" value="CUB"/>
    <property type="match status" value="1"/>
</dbReference>
<dbReference type="Proteomes" id="UP001460270">
    <property type="component" value="Unassembled WGS sequence"/>
</dbReference>
<dbReference type="Gene3D" id="2.120.10.80">
    <property type="entry name" value="Kelch-type beta propeller"/>
    <property type="match status" value="2"/>
</dbReference>
<keyword evidence="10 13" id="KW-1015">Disulfide bond</keyword>
<keyword evidence="5" id="KW-0732">Signal</keyword>
<evidence type="ECO:0000256" key="2">
    <source>
        <dbReference type="ARBA" id="ARBA00022441"/>
    </source>
</evidence>
<keyword evidence="11" id="KW-0325">Glycoprotein</keyword>
<dbReference type="Gene3D" id="2.60.120.290">
    <property type="entry name" value="Spermadhesin, CUB domain"/>
    <property type="match status" value="1"/>
</dbReference>
<feature type="domain" description="C-type lectin" evidence="18">
    <location>
        <begin position="659"/>
        <end position="779"/>
    </location>
</feature>
<name>A0AAW0NK30_9GOBI</name>
<dbReference type="InterPro" id="IPR056737">
    <property type="entry name" value="Beta-prop_ATRN-MKLN-like"/>
</dbReference>
<feature type="domain" description="Laminin EGF-like" evidence="17">
    <location>
        <begin position="865"/>
        <end position="910"/>
    </location>
</feature>
<evidence type="ECO:0000256" key="12">
    <source>
        <dbReference type="ARBA" id="ARBA00023292"/>
    </source>
</evidence>
<keyword evidence="7" id="KW-0677">Repeat</keyword>
<keyword evidence="6" id="KW-0430">Lectin</keyword>
<feature type="domain" description="CUB" evidence="15">
    <location>
        <begin position="38"/>
        <end position="137"/>
    </location>
</feature>
<evidence type="ECO:0000256" key="7">
    <source>
        <dbReference type="ARBA" id="ARBA00022737"/>
    </source>
</evidence>
<dbReference type="PANTHER" id="PTHR46376">
    <property type="entry name" value="LEUCINE-ZIPPER-LIKE TRANSCRIPTIONAL REGULATOR 1"/>
    <property type="match status" value="1"/>
</dbReference>
<dbReference type="InterPro" id="IPR002049">
    <property type="entry name" value="LE_dom"/>
</dbReference>
<dbReference type="GO" id="GO:0005794">
    <property type="term" value="C:Golgi apparatus"/>
    <property type="evidence" value="ECO:0007669"/>
    <property type="project" value="TreeGrafter"/>
</dbReference>
<dbReference type="GO" id="GO:0030246">
    <property type="term" value="F:carbohydrate binding"/>
    <property type="evidence" value="ECO:0007669"/>
    <property type="project" value="UniProtKB-KW"/>
</dbReference>
<gene>
    <name evidence="19" type="ORF">WMY93_017887</name>
</gene>
<evidence type="ECO:0008006" key="21">
    <source>
        <dbReference type="Google" id="ProtNLM"/>
    </source>
</evidence>
<dbReference type="InterPro" id="IPR000742">
    <property type="entry name" value="EGF"/>
</dbReference>
<evidence type="ECO:0000256" key="9">
    <source>
        <dbReference type="ARBA" id="ARBA00023136"/>
    </source>
</evidence>
<evidence type="ECO:0000259" key="18">
    <source>
        <dbReference type="PROSITE" id="PS50041"/>
    </source>
</evidence>
<dbReference type="InterPro" id="IPR035914">
    <property type="entry name" value="Sperma_CUB_dom_sf"/>
</dbReference>
<keyword evidence="3 13" id="KW-0245">EGF-like domain</keyword>
<evidence type="ECO:0000313" key="20">
    <source>
        <dbReference type="Proteomes" id="UP001460270"/>
    </source>
</evidence>
<dbReference type="EMBL" id="JBBPFD010000013">
    <property type="protein sequence ID" value="KAK7901118.1"/>
    <property type="molecule type" value="Genomic_DNA"/>
</dbReference>
<evidence type="ECO:0000256" key="6">
    <source>
        <dbReference type="ARBA" id="ARBA00022734"/>
    </source>
</evidence>
<dbReference type="CDD" id="cd00041">
    <property type="entry name" value="CUB"/>
    <property type="match status" value="1"/>
</dbReference>
<evidence type="ECO:0000256" key="10">
    <source>
        <dbReference type="ARBA" id="ARBA00023157"/>
    </source>
</evidence>
<dbReference type="Pfam" id="PF00431">
    <property type="entry name" value="CUB"/>
    <property type="match status" value="1"/>
</dbReference>
<proteinExistence type="predicted"/>
<evidence type="ECO:0000259" key="15">
    <source>
        <dbReference type="PROSITE" id="PS01180"/>
    </source>
</evidence>
<dbReference type="InterPro" id="IPR015915">
    <property type="entry name" value="Kelch-typ_b-propeller"/>
</dbReference>
<dbReference type="PROSITE" id="PS50041">
    <property type="entry name" value="C_TYPE_LECTIN_2"/>
    <property type="match status" value="1"/>
</dbReference>
<feature type="disulfide bond" evidence="13">
    <location>
        <begin position="162"/>
        <end position="171"/>
    </location>
</feature>
<evidence type="ECO:0000256" key="4">
    <source>
        <dbReference type="ARBA" id="ARBA00022692"/>
    </source>
</evidence>
<evidence type="ECO:0000256" key="11">
    <source>
        <dbReference type="ARBA" id="ARBA00023180"/>
    </source>
</evidence>
<dbReference type="Pfam" id="PF24973">
    <property type="entry name" value="EGF_LMN_ATRN"/>
    <property type="match status" value="1"/>
</dbReference>
<evidence type="ECO:0000259" key="16">
    <source>
        <dbReference type="PROSITE" id="PS50026"/>
    </source>
</evidence>
<evidence type="ECO:0000256" key="14">
    <source>
        <dbReference type="PROSITE-ProRule" id="PRU00460"/>
    </source>
</evidence>
<dbReference type="Gene3D" id="3.10.100.10">
    <property type="entry name" value="Mannose-Binding Protein A, subunit A"/>
    <property type="match status" value="1"/>
</dbReference>
<keyword evidence="8" id="KW-1133">Transmembrane helix</keyword>
<keyword evidence="4" id="KW-0812">Transmembrane</keyword>
<keyword evidence="20" id="KW-1185">Reference proteome</keyword>
<feature type="disulfide bond" evidence="13">
    <location>
        <begin position="143"/>
        <end position="160"/>
    </location>
</feature>
<evidence type="ECO:0000256" key="13">
    <source>
        <dbReference type="PROSITE-ProRule" id="PRU00076"/>
    </source>
</evidence>
<dbReference type="GO" id="GO:0016020">
    <property type="term" value="C:membrane"/>
    <property type="evidence" value="ECO:0007669"/>
    <property type="project" value="UniProtKB-SubCell"/>
</dbReference>
<dbReference type="SMART" id="SM00423">
    <property type="entry name" value="PSI"/>
    <property type="match status" value="4"/>
</dbReference>
<sequence>MLRFISENIERIHSVPVGDLQHVHAEDLEQSGSLTDGPVNYKHKTKCTWLLEARPNSVLRLRFSHFATECSWDHMYVYDGDSIFSPLVAVFSGLLVPQSAVNVSVPEVVCTSGFALLHFFSDAAYNLTGFNVHYTLDSCPQNCSGHGFCTLSSVSGTVSCDCEKHWRGHACHIHYCPDDCGGPERGYCDVSGRSGVCATNTGKCEALVPVPRPGVPSGRAAPGLMWVVGGYSFNYSSYNLLLNYELDSRTWDEVRTSSGPGPRYGHSVALHQDRLYMFGGKLETGSAQVTDELWVFHIPGRVWTPLRPAPGPVSPLEGHSAHVVHRQDGQAVMLVFWGYSPLHGYLDTVQEYHTGERRWQVLSTRGTVVQGSYGHSSVYDQTSDCVFLHGGYKALGHNKYGLVDHLYRYHVHSRTWWILKSSGLPRYLHSMALLSGTLLVFGGNTHNDTSQSNGAKCFSADFLSYDIACDDWSVLPTPALPLDVQRFGHSAVVSNKSMYIFGGFSGLLLTDVLVYTASSCLSFTDPSLCATAGPGVRCHWLNGSCVAWQPQSHDLSTPDFCTSPSVTRADQCLLLSDCGSCTSSSADCQWCEEQGCVSAHGHCSVGVTEWSWCPHTQQQQQCLRLNTCRSCSLNPHCQWEEQECQPKPGEVCEEGWELVGQSCLKIIAGFDSYDNGQHYCKNQGGNMASLLSQSQVSYVLEELSRHQQLRQKLSPWVGLRKINVSYWAWEDTSAFTNTSLRWLPGEPSDSGFCASMERVDLVSLKAKPCTANTTGLICEKTAVETCSGLLSCSDCLQRVECGWCADPSHTGTGVCIEGSYRGPLKPQAPSSRQGPGLRDRDMQLDQSVCAAEKGFSWAFIHCPACQCNGHSRCVNSSVCERCEDLTSGPHCESCVPGYYGDPTNGGHCQENCVPGYYGDPTNGGHCQEDERLQDFQRLSCVLDLLPRPPVVLFNQHNLRSDSCCSSNLLLLLKPPVAPQTFCCSSNLRCSSNLPSPPGTSVLRLSLCLSISLLSPALLLLTPPQTLPVSPVPPQSCSSSS</sequence>
<dbReference type="FunFam" id="2.60.120.290:FF:000008">
    <property type="entry name" value="Attractin like 1"/>
    <property type="match status" value="1"/>
</dbReference>
<keyword evidence="2" id="KW-0880">Kelch repeat</keyword>
<feature type="domain" description="EGF-like" evidence="16">
    <location>
        <begin position="135"/>
        <end position="172"/>
    </location>
</feature>
<dbReference type="SMART" id="SM00180">
    <property type="entry name" value="EGF_Lam"/>
    <property type="match status" value="1"/>
</dbReference>
<evidence type="ECO:0000313" key="19">
    <source>
        <dbReference type="EMBL" id="KAK7901118.1"/>
    </source>
</evidence>
<accession>A0AAW0NK30</accession>
<evidence type="ECO:0000256" key="5">
    <source>
        <dbReference type="ARBA" id="ARBA00022729"/>
    </source>
</evidence>
<reference evidence="20" key="1">
    <citation type="submission" date="2024-04" db="EMBL/GenBank/DDBJ databases">
        <title>Salinicola lusitanus LLJ914,a marine bacterium isolated from the Okinawa Trough.</title>
        <authorList>
            <person name="Li J."/>
        </authorList>
    </citation>
    <scope>NUCLEOTIDE SEQUENCE [LARGE SCALE GENOMIC DNA]</scope>
</reference>
<comment type="subcellular location">
    <subcellularLocation>
        <location evidence="1">Membrane</location>
        <topology evidence="1">Single-pass membrane protein</topology>
    </subcellularLocation>
</comment>
<dbReference type="PROSITE" id="PS01248">
    <property type="entry name" value="EGF_LAM_1"/>
    <property type="match status" value="1"/>
</dbReference>
<feature type="disulfide bond" evidence="13">
    <location>
        <begin position="139"/>
        <end position="149"/>
    </location>
</feature>
<evidence type="ECO:0000256" key="1">
    <source>
        <dbReference type="ARBA" id="ARBA00004167"/>
    </source>
</evidence>
<comment type="caution">
    <text evidence="19">The sequence shown here is derived from an EMBL/GenBank/DDBJ whole genome shotgun (WGS) entry which is preliminary data.</text>
</comment>
<organism evidence="19 20">
    <name type="scientific">Mugilogobius chulae</name>
    <name type="common">yellowstripe goby</name>
    <dbReference type="NCBI Taxonomy" id="88201"/>
    <lineage>
        <taxon>Eukaryota</taxon>
        <taxon>Metazoa</taxon>
        <taxon>Chordata</taxon>
        <taxon>Craniata</taxon>
        <taxon>Vertebrata</taxon>
        <taxon>Euteleostomi</taxon>
        <taxon>Actinopterygii</taxon>
        <taxon>Neopterygii</taxon>
        <taxon>Teleostei</taxon>
        <taxon>Neoteleostei</taxon>
        <taxon>Acanthomorphata</taxon>
        <taxon>Gobiaria</taxon>
        <taxon>Gobiiformes</taxon>
        <taxon>Gobioidei</taxon>
        <taxon>Gobiidae</taxon>
        <taxon>Gobionellinae</taxon>
        <taxon>Mugilogobius</taxon>
    </lineage>
</organism>
<protein>
    <recommendedName>
        <fullName evidence="21">Attractin-like protein 1</fullName>
    </recommendedName>
</protein>
<dbReference type="CDD" id="cd00055">
    <property type="entry name" value="EGF_Lam"/>
    <property type="match status" value="1"/>
</dbReference>
<dbReference type="Pfam" id="PF24981">
    <property type="entry name" value="Beta-prop_ATRN-LZTR1"/>
    <property type="match status" value="1"/>
</dbReference>
<dbReference type="FunFam" id="2.10.25.10:FF:000079">
    <property type="entry name" value="Attractin like 1"/>
    <property type="match status" value="1"/>
</dbReference>
<dbReference type="InterPro" id="IPR000859">
    <property type="entry name" value="CUB_dom"/>
</dbReference>
<dbReference type="InterPro" id="IPR016201">
    <property type="entry name" value="PSI"/>
</dbReference>
<dbReference type="InterPro" id="IPR051568">
    <property type="entry name" value="LZTR1/Attractin"/>
</dbReference>
<dbReference type="SUPFAM" id="SSF56436">
    <property type="entry name" value="C-type lectin-like"/>
    <property type="match status" value="1"/>
</dbReference>
<dbReference type="PROSITE" id="PS50026">
    <property type="entry name" value="EGF_3"/>
    <property type="match status" value="1"/>
</dbReference>
<dbReference type="AlphaFoldDB" id="A0AAW0NK30"/>
<keyword evidence="9" id="KW-0472">Membrane</keyword>
<feature type="disulfide bond" evidence="14">
    <location>
        <begin position="882"/>
        <end position="891"/>
    </location>
</feature>
<keyword evidence="12 14" id="KW-0424">Laminin EGF-like domain</keyword>
<dbReference type="SUPFAM" id="SSF57196">
    <property type="entry name" value="EGF/Laminin"/>
    <property type="match status" value="1"/>
</dbReference>
<dbReference type="PANTHER" id="PTHR46376:SF2">
    <property type="entry name" value="DISTRACTED, ISOFORM B"/>
    <property type="match status" value="1"/>
</dbReference>
<dbReference type="SMART" id="SM00181">
    <property type="entry name" value="EGF"/>
    <property type="match status" value="3"/>
</dbReference>
<dbReference type="Gene3D" id="2.10.25.10">
    <property type="entry name" value="Laminin"/>
    <property type="match status" value="1"/>
</dbReference>
<feature type="disulfide bond" evidence="14">
    <location>
        <begin position="894"/>
        <end position="908"/>
    </location>
</feature>
<dbReference type="PROSITE" id="PS00022">
    <property type="entry name" value="EGF_1"/>
    <property type="match status" value="1"/>
</dbReference>
<dbReference type="SUPFAM" id="SSF49854">
    <property type="entry name" value="Spermadhesin, CUB domain"/>
    <property type="match status" value="1"/>
</dbReference>
<evidence type="ECO:0000256" key="8">
    <source>
        <dbReference type="ARBA" id="ARBA00022989"/>
    </source>
</evidence>
<dbReference type="InterPro" id="IPR016186">
    <property type="entry name" value="C-type_lectin-like/link_sf"/>
</dbReference>
<dbReference type="PROSITE" id="PS50027">
    <property type="entry name" value="EGF_LAM_2"/>
    <property type="match status" value="1"/>
</dbReference>
<dbReference type="InterPro" id="IPR056863">
    <property type="entry name" value="LMN_ATRN_NET-like_EGF"/>
</dbReference>
<dbReference type="InterPro" id="IPR016187">
    <property type="entry name" value="CTDL_fold"/>
</dbReference>
<dbReference type="SMART" id="SM00042">
    <property type="entry name" value="CUB"/>
    <property type="match status" value="1"/>
</dbReference>
<evidence type="ECO:0000256" key="3">
    <source>
        <dbReference type="ARBA" id="ARBA00022536"/>
    </source>
</evidence>
<dbReference type="SUPFAM" id="SSF117281">
    <property type="entry name" value="Kelch motif"/>
    <property type="match status" value="1"/>
</dbReference>
<dbReference type="InterPro" id="IPR001304">
    <property type="entry name" value="C-type_lectin-like"/>
</dbReference>